<evidence type="ECO:0000259" key="1">
    <source>
        <dbReference type="PROSITE" id="PS51186"/>
    </source>
</evidence>
<organism evidence="2 3">
    <name type="scientific">Candidatus Acutalibacter ornithocaccae</name>
    <dbReference type="NCBI Taxonomy" id="2838416"/>
    <lineage>
        <taxon>Bacteria</taxon>
        <taxon>Bacillati</taxon>
        <taxon>Bacillota</taxon>
        <taxon>Clostridia</taxon>
        <taxon>Eubacteriales</taxon>
        <taxon>Acutalibacteraceae</taxon>
        <taxon>Acutalibacter</taxon>
    </lineage>
</organism>
<evidence type="ECO:0000313" key="2">
    <source>
        <dbReference type="EMBL" id="HJB36640.1"/>
    </source>
</evidence>
<reference evidence="2" key="1">
    <citation type="journal article" date="2021" name="PeerJ">
        <title>Extensive microbial diversity within the chicken gut microbiome revealed by metagenomics and culture.</title>
        <authorList>
            <person name="Gilroy R."/>
            <person name="Ravi A."/>
            <person name="Getino M."/>
            <person name="Pursley I."/>
            <person name="Horton D.L."/>
            <person name="Alikhan N.F."/>
            <person name="Baker D."/>
            <person name="Gharbi K."/>
            <person name="Hall N."/>
            <person name="Watson M."/>
            <person name="Adriaenssens E.M."/>
            <person name="Foster-Nyarko E."/>
            <person name="Jarju S."/>
            <person name="Secka A."/>
            <person name="Antonio M."/>
            <person name="Oren A."/>
            <person name="Chaudhuri R.R."/>
            <person name="La Ragione R."/>
            <person name="Hildebrand F."/>
            <person name="Pallen M.J."/>
        </authorList>
    </citation>
    <scope>NUCLEOTIDE SEQUENCE</scope>
    <source>
        <strain evidence="2">ChiBcolR8-3208</strain>
    </source>
</reference>
<dbReference type="Gene3D" id="3.40.630.30">
    <property type="match status" value="1"/>
</dbReference>
<dbReference type="PROSITE" id="PS51186">
    <property type="entry name" value="GNAT"/>
    <property type="match status" value="1"/>
</dbReference>
<reference evidence="2" key="2">
    <citation type="submission" date="2021-04" db="EMBL/GenBank/DDBJ databases">
        <authorList>
            <person name="Gilroy R."/>
        </authorList>
    </citation>
    <scope>NUCLEOTIDE SEQUENCE</scope>
    <source>
        <strain evidence="2">ChiBcolR8-3208</strain>
    </source>
</reference>
<sequence length="200" mass="22944">MTIQRLEREEAHRLYLAKFREDFVPSELRPWGSILRLMDQGAYSIFACKEAGEILAYATFIQCPGALLLDYFAVDPARRGQGVGTAFFQGLQKLPALGQASCLYIEAESLESASTPQERETRRRRIQFYTRCGCVESPWYAYLFGVEYRILLLPLEGSLPGEEQMREQLLSVYNVTVPMHTDGTQEGFHRVCRVYRREGI</sequence>
<dbReference type="InterPro" id="IPR016181">
    <property type="entry name" value="Acyl_CoA_acyltransferase"/>
</dbReference>
<comment type="caution">
    <text evidence="2">The sequence shown here is derived from an EMBL/GenBank/DDBJ whole genome shotgun (WGS) entry which is preliminary data.</text>
</comment>
<proteinExistence type="predicted"/>
<name>A0A9D2LWL8_9FIRM</name>
<dbReference type="EMBL" id="DWXZ01000014">
    <property type="protein sequence ID" value="HJB36640.1"/>
    <property type="molecule type" value="Genomic_DNA"/>
</dbReference>
<dbReference type="InterPro" id="IPR000182">
    <property type="entry name" value="GNAT_dom"/>
</dbReference>
<feature type="domain" description="N-acetyltransferase" evidence="1">
    <location>
        <begin position="1"/>
        <end position="153"/>
    </location>
</feature>
<dbReference type="Proteomes" id="UP000824214">
    <property type="component" value="Unassembled WGS sequence"/>
</dbReference>
<dbReference type="SUPFAM" id="SSF55729">
    <property type="entry name" value="Acyl-CoA N-acyltransferases (Nat)"/>
    <property type="match status" value="1"/>
</dbReference>
<gene>
    <name evidence="2" type="ORF">H9942_01050</name>
</gene>
<protein>
    <submittedName>
        <fullName evidence="2">GNAT family N-acetyltransferase</fullName>
    </submittedName>
</protein>
<dbReference type="Pfam" id="PF13508">
    <property type="entry name" value="Acetyltransf_7"/>
    <property type="match status" value="1"/>
</dbReference>
<dbReference type="GO" id="GO:0016747">
    <property type="term" value="F:acyltransferase activity, transferring groups other than amino-acyl groups"/>
    <property type="evidence" value="ECO:0007669"/>
    <property type="project" value="InterPro"/>
</dbReference>
<accession>A0A9D2LWL8</accession>
<dbReference type="CDD" id="cd04301">
    <property type="entry name" value="NAT_SF"/>
    <property type="match status" value="1"/>
</dbReference>
<dbReference type="AlphaFoldDB" id="A0A9D2LWL8"/>
<evidence type="ECO:0000313" key="3">
    <source>
        <dbReference type="Proteomes" id="UP000824214"/>
    </source>
</evidence>